<feature type="region of interest" description="Disordered" evidence="1">
    <location>
        <begin position="78"/>
        <end position="102"/>
    </location>
</feature>
<evidence type="ECO:0000313" key="3">
    <source>
        <dbReference type="Proteomes" id="UP001367508"/>
    </source>
</evidence>
<organism evidence="2 3">
    <name type="scientific">Canavalia gladiata</name>
    <name type="common">Sword bean</name>
    <name type="synonym">Dolichos gladiatus</name>
    <dbReference type="NCBI Taxonomy" id="3824"/>
    <lineage>
        <taxon>Eukaryota</taxon>
        <taxon>Viridiplantae</taxon>
        <taxon>Streptophyta</taxon>
        <taxon>Embryophyta</taxon>
        <taxon>Tracheophyta</taxon>
        <taxon>Spermatophyta</taxon>
        <taxon>Magnoliopsida</taxon>
        <taxon>eudicotyledons</taxon>
        <taxon>Gunneridae</taxon>
        <taxon>Pentapetalae</taxon>
        <taxon>rosids</taxon>
        <taxon>fabids</taxon>
        <taxon>Fabales</taxon>
        <taxon>Fabaceae</taxon>
        <taxon>Papilionoideae</taxon>
        <taxon>50 kb inversion clade</taxon>
        <taxon>NPAAA clade</taxon>
        <taxon>indigoferoid/millettioid clade</taxon>
        <taxon>Phaseoleae</taxon>
        <taxon>Canavalia</taxon>
    </lineage>
</organism>
<dbReference type="Proteomes" id="UP001367508">
    <property type="component" value="Unassembled WGS sequence"/>
</dbReference>
<keyword evidence="3" id="KW-1185">Reference proteome</keyword>
<dbReference type="AlphaFoldDB" id="A0AAN9L6Z0"/>
<proteinExistence type="predicted"/>
<evidence type="ECO:0000313" key="2">
    <source>
        <dbReference type="EMBL" id="KAK7328873.1"/>
    </source>
</evidence>
<dbReference type="EMBL" id="JAYMYQ010000005">
    <property type="protein sequence ID" value="KAK7328873.1"/>
    <property type="molecule type" value="Genomic_DNA"/>
</dbReference>
<sequence length="102" mass="11488">MGYSTLGLISLNLIIKDGQGSDQFFLEQRLLEMLHVGKIETSRESGLGWDRTRDLEAVRMDPMITFTFMKKTRILAATQPTRQDPPLANVCKHPITSEAPGR</sequence>
<reference evidence="2 3" key="1">
    <citation type="submission" date="2024-01" db="EMBL/GenBank/DDBJ databases">
        <title>The genomes of 5 underutilized Papilionoideae crops provide insights into root nodulation and disease resistanc.</title>
        <authorList>
            <person name="Jiang F."/>
        </authorList>
    </citation>
    <scope>NUCLEOTIDE SEQUENCE [LARGE SCALE GENOMIC DNA]</scope>
    <source>
        <strain evidence="2">LVBAO_FW01</strain>
        <tissue evidence="2">Leaves</tissue>
    </source>
</reference>
<evidence type="ECO:0000256" key="1">
    <source>
        <dbReference type="SAM" id="MobiDB-lite"/>
    </source>
</evidence>
<comment type="caution">
    <text evidence="2">The sequence shown here is derived from an EMBL/GenBank/DDBJ whole genome shotgun (WGS) entry which is preliminary data.</text>
</comment>
<protein>
    <submittedName>
        <fullName evidence="2">Uncharacterized protein</fullName>
    </submittedName>
</protein>
<accession>A0AAN9L6Z0</accession>
<gene>
    <name evidence="2" type="ORF">VNO77_23002</name>
</gene>
<name>A0AAN9L6Z0_CANGL</name>